<name>A0A5J9W4C9_9POAL</name>
<dbReference type="Pfam" id="PF00646">
    <property type="entry name" value="F-box"/>
    <property type="match status" value="2"/>
</dbReference>
<evidence type="ECO:0000256" key="1">
    <source>
        <dbReference type="SAM" id="MobiDB-lite"/>
    </source>
</evidence>
<gene>
    <name evidence="3" type="ORF">EJB05_09205</name>
</gene>
<feature type="non-terminal residue" evidence="3">
    <location>
        <position position="1"/>
    </location>
</feature>
<dbReference type="InterPro" id="IPR036047">
    <property type="entry name" value="F-box-like_dom_sf"/>
</dbReference>
<dbReference type="SUPFAM" id="SSF81383">
    <property type="entry name" value="F-box domain"/>
    <property type="match status" value="2"/>
</dbReference>
<dbReference type="OrthoDB" id="597540at2759"/>
<accession>A0A5J9W4C9</accession>
<dbReference type="InterPro" id="IPR001810">
    <property type="entry name" value="F-box_dom"/>
</dbReference>
<dbReference type="InterPro" id="IPR050233">
    <property type="entry name" value="A_thaliana_F-box"/>
</dbReference>
<proteinExistence type="predicted"/>
<dbReference type="AlphaFoldDB" id="A0A5J9W4C9"/>
<dbReference type="Gramene" id="TVU42783">
    <property type="protein sequence ID" value="TVU42783"/>
    <property type="gene ID" value="EJB05_09205"/>
</dbReference>
<organism evidence="3 4">
    <name type="scientific">Eragrostis curvula</name>
    <name type="common">weeping love grass</name>
    <dbReference type="NCBI Taxonomy" id="38414"/>
    <lineage>
        <taxon>Eukaryota</taxon>
        <taxon>Viridiplantae</taxon>
        <taxon>Streptophyta</taxon>
        <taxon>Embryophyta</taxon>
        <taxon>Tracheophyta</taxon>
        <taxon>Spermatophyta</taxon>
        <taxon>Magnoliopsida</taxon>
        <taxon>Liliopsida</taxon>
        <taxon>Poales</taxon>
        <taxon>Poaceae</taxon>
        <taxon>PACMAD clade</taxon>
        <taxon>Chloridoideae</taxon>
        <taxon>Eragrostideae</taxon>
        <taxon>Eragrostidinae</taxon>
        <taxon>Eragrostis</taxon>
    </lineage>
</organism>
<evidence type="ECO:0000313" key="4">
    <source>
        <dbReference type="Proteomes" id="UP000324897"/>
    </source>
</evidence>
<sequence length="676" mass="74935">MEEEEKEAPLVTTNLQDASSPTLPTEITTEEILAQLPAKSAGRFRCVCRAWLATLTSDYFVDLHANTPGHHRHPNKLLLTAAGSSSYDGFLHSWQPGAVEKLMPDDFSDGAVVPVTTKPCRAASSSSEAKAAAAAGTARRGRSSRWCVFSGTPSPRAARCSSSTRRRVGARLLNRLPCAGNHFHATEQALREKKPAVFLHGRLHFLCDDGGVMTFDISDETFGSLPPPPRFEDTSSVITELDGCLCLCYEESESEDVVYHVCVLRDYKGVRWETLCRIDQTTWSEPERALLDSYWIAPLCMYQSDGGRKKIMHVRDWRLQGVRGGAAVPPQILFTPDDTIIGSCDDDDVPSIGIFHESLVPVGRTIEEMISASPTAETWFHILERLPTRSVLELSLVCREGRAMVTTDRFVQSHVVHANLNKSPRIKIVVDPRFAPYVDLKEFVDGREPALHLNFVCSQPCHGLNVGSYICLLGLLIQPCNWLSQASSTIMMAPSLLAASDWDTTRRLTGMFWCMSPIKRRTWKQDTMNCNAKPVAATPPTFVDGKIYWMVEPSLGPVSATCEIVAFDVETEEFEVLQGPPCTHPLGQYRAFFLANTQEDCRLVEFGLDYLSENTTPLVIDPKDGRILLSADLSLGYYDPETAALETIYTVGIIPNDGYKLCPIICHESLICPLDQ</sequence>
<keyword evidence="4" id="KW-1185">Reference proteome</keyword>
<dbReference type="PANTHER" id="PTHR47993">
    <property type="entry name" value="OS09G0372900 PROTEIN-RELATED"/>
    <property type="match status" value="1"/>
</dbReference>
<feature type="domain" description="F-box" evidence="2">
    <location>
        <begin position="23"/>
        <end position="64"/>
    </location>
</feature>
<evidence type="ECO:0000313" key="3">
    <source>
        <dbReference type="EMBL" id="TVU42783.1"/>
    </source>
</evidence>
<protein>
    <recommendedName>
        <fullName evidence="2">F-box domain-containing protein</fullName>
    </recommendedName>
</protein>
<dbReference type="SMART" id="SM00256">
    <property type="entry name" value="FBOX"/>
    <property type="match status" value="2"/>
</dbReference>
<feature type="domain" description="F-box" evidence="2">
    <location>
        <begin position="377"/>
        <end position="414"/>
    </location>
</feature>
<dbReference type="EMBL" id="RWGY01000005">
    <property type="protein sequence ID" value="TVU42783.1"/>
    <property type="molecule type" value="Genomic_DNA"/>
</dbReference>
<dbReference type="PANTHER" id="PTHR47993:SF52">
    <property type="entry name" value="F-BOX DOMAIN-CONTAINING PROTEIN"/>
    <property type="match status" value="1"/>
</dbReference>
<dbReference type="Proteomes" id="UP000324897">
    <property type="component" value="Unassembled WGS sequence"/>
</dbReference>
<comment type="caution">
    <text evidence="3">The sequence shown here is derived from an EMBL/GenBank/DDBJ whole genome shotgun (WGS) entry which is preliminary data.</text>
</comment>
<evidence type="ECO:0000259" key="2">
    <source>
        <dbReference type="SMART" id="SM00256"/>
    </source>
</evidence>
<feature type="region of interest" description="Disordered" evidence="1">
    <location>
        <begin position="1"/>
        <end position="22"/>
    </location>
</feature>
<reference evidence="3 4" key="1">
    <citation type="journal article" date="2019" name="Sci. Rep.">
        <title>A high-quality genome of Eragrostis curvula grass provides insights into Poaceae evolution and supports new strategies to enhance forage quality.</title>
        <authorList>
            <person name="Carballo J."/>
            <person name="Santos B.A.C.M."/>
            <person name="Zappacosta D."/>
            <person name="Garbus I."/>
            <person name="Selva J.P."/>
            <person name="Gallo C.A."/>
            <person name="Diaz A."/>
            <person name="Albertini E."/>
            <person name="Caccamo M."/>
            <person name="Echenique V."/>
        </authorList>
    </citation>
    <scope>NUCLEOTIDE SEQUENCE [LARGE SCALE GENOMIC DNA]</scope>
    <source>
        <strain evidence="4">cv. Victoria</strain>
        <tissue evidence="3">Leaf</tissue>
    </source>
</reference>